<evidence type="ECO:0000256" key="1">
    <source>
        <dbReference type="SAM" id="Phobius"/>
    </source>
</evidence>
<dbReference type="OrthoDB" id="6332833at2"/>
<reference evidence="3" key="1">
    <citation type="submission" date="2018-08" db="EMBL/GenBank/DDBJ databases">
        <authorList>
            <person name="Zhang J."/>
            <person name="Du Z.-J."/>
        </authorList>
    </citation>
    <scope>NUCLEOTIDE SEQUENCE [LARGE SCALE GENOMIC DNA]</scope>
    <source>
        <strain evidence="3">KCTC 52655</strain>
    </source>
</reference>
<accession>A0A3D8M5U7</accession>
<evidence type="ECO:0000313" key="2">
    <source>
        <dbReference type="EMBL" id="RDV24915.1"/>
    </source>
</evidence>
<comment type="caution">
    <text evidence="2">The sequence shown here is derived from an EMBL/GenBank/DDBJ whole genome shotgun (WGS) entry which is preliminary data.</text>
</comment>
<keyword evidence="1" id="KW-0812">Transmembrane</keyword>
<name>A0A3D8M5U7_9ALTE</name>
<evidence type="ECO:0000313" key="3">
    <source>
        <dbReference type="Proteomes" id="UP000256561"/>
    </source>
</evidence>
<dbReference type="AlphaFoldDB" id="A0A3D8M5U7"/>
<dbReference type="EMBL" id="QRHA01000008">
    <property type="protein sequence ID" value="RDV24915.1"/>
    <property type="molecule type" value="Genomic_DNA"/>
</dbReference>
<keyword evidence="1" id="KW-1133">Transmembrane helix</keyword>
<sequence length="59" mass="6237">MAGLSGLVLLSERHAVANGLALVVLLGGFAIAMTGYAGIFVQRFSGLRQLRDKSVNFDD</sequence>
<proteinExistence type="predicted"/>
<gene>
    <name evidence="2" type="ORF">DXV75_12280</name>
</gene>
<protein>
    <submittedName>
        <fullName evidence="2">Uncharacterized protein</fullName>
    </submittedName>
</protein>
<keyword evidence="3" id="KW-1185">Reference proteome</keyword>
<feature type="transmembrane region" description="Helical" evidence="1">
    <location>
        <begin position="20"/>
        <end position="41"/>
    </location>
</feature>
<organism evidence="2 3">
    <name type="scientific">Alteromonas aestuariivivens</name>
    <dbReference type="NCBI Taxonomy" id="1938339"/>
    <lineage>
        <taxon>Bacteria</taxon>
        <taxon>Pseudomonadati</taxon>
        <taxon>Pseudomonadota</taxon>
        <taxon>Gammaproteobacteria</taxon>
        <taxon>Alteromonadales</taxon>
        <taxon>Alteromonadaceae</taxon>
        <taxon>Alteromonas/Salinimonas group</taxon>
        <taxon>Alteromonas</taxon>
    </lineage>
</organism>
<dbReference type="Proteomes" id="UP000256561">
    <property type="component" value="Unassembled WGS sequence"/>
</dbReference>
<keyword evidence="1" id="KW-0472">Membrane</keyword>